<keyword evidence="1" id="KW-0175">Coiled coil</keyword>
<gene>
    <name evidence="4" type="ORF">NDES1114_LOCUS12144</name>
</gene>
<organism evidence="4">
    <name type="scientific">Neobodo designis</name>
    <name type="common">Flagellated protozoan</name>
    <name type="synonym">Bodo designis</name>
    <dbReference type="NCBI Taxonomy" id="312471"/>
    <lineage>
        <taxon>Eukaryota</taxon>
        <taxon>Discoba</taxon>
        <taxon>Euglenozoa</taxon>
        <taxon>Kinetoplastea</taxon>
        <taxon>Metakinetoplastina</taxon>
        <taxon>Neobodonida</taxon>
        <taxon>Neobodo</taxon>
    </lineage>
</organism>
<dbReference type="PANTHER" id="PTHR46677:SF1">
    <property type="entry name" value="SMC5-SMC6 COMPLEX LOCALIZATION FACTOR PROTEIN 1"/>
    <property type="match status" value="1"/>
</dbReference>
<evidence type="ECO:0000313" key="4">
    <source>
        <dbReference type="EMBL" id="CAD9110914.1"/>
    </source>
</evidence>
<dbReference type="GO" id="GO:2000781">
    <property type="term" value="P:positive regulation of double-strand break repair"/>
    <property type="evidence" value="ECO:0007669"/>
    <property type="project" value="InterPro"/>
</dbReference>
<dbReference type="InterPro" id="IPR036420">
    <property type="entry name" value="BRCT_dom_sf"/>
</dbReference>
<feature type="region of interest" description="Disordered" evidence="2">
    <location>
        <begin position="351"/>
        <end position="376"/>
    </location>
</feature>
<dbReference type="InterPro" id="IPR042479">
    <property type="entry name" value="Slf1"/>
</dbReference>
<dbReference type="Pfam" id="PF16770">
    <property type="entry name" value="RTT107_BRCT_5"/>
    <property type="match status" value="1"/>
</dbReference>
<dbReference type="InterPro" id="IPR001357">
    <property type="entry name" value="BRCT_dom"/>
</dbReference>
<dbReference type="SUPFAM" id="SSF52113">
    <property type="entry name" value="BRCT domain"/>
    <property type="match status" value="1"/>
</dbReference>
<reference evidence="4" key="1">
    <citation type="submission" date="2021-01" db="EMBL/GenBank/DDBJ databases">
        <authorList>
            <person name="Corre E."/>
            <person name="Pelletier E."/>
            <person name="Niang G."/>
            <person name="Scheremetjew M."/>
            <person name="Finn R."/>
            <person name="Kale V."/>
            <person name="Holt S."/>
            <person name="Cochrane G."/>
            <person name="Meng A."/>
            <person name="Brown T."/>
            <person name="Cohen L."/>
        </authorList>
    </citation>
    <scope>NUCLEOTIDE SEQUENCE</scope>
    <source>
        <strain evidence="4">CCAP 1951/1</strain>
    </source>
</reference>
<dbReference type="GO" id="GO:0005634">
    <property type="term" value="C:nucleus"/>
    <property type="evidence" value="ECO:0007669"/>
    <property type="project" value="TreeGrafter"/>
</dbReference>
<dbReference type="PANTHER" id="PTHR46677">
    <property type="entry name" value="SMC5-SMC6 COMPLEX LOCALIZATION FACTOR PROTEIN 1"/>
    <property type="match status" value="1"/>
</dbReference>
<sequence>MDDRTVCRESAGAASGISPTNCDTYTPLQVTSSDLQRAIAHAARDMQAKSDAITRVMKQFMESLNDTFTRLTQLAAELASLEDVAEASQRLRDAAEAQLGTACDKTMELLFVRLLWNVTETFDRLGHGIESAGRDGVAPSPNAGCVNAEPHSGFRQLSPLVSNWPIQPLVMMGMYHARGMIPHKAPKSCDGQLLRFPPPPGARFVSVAPNASPDDWGEVKRLMDEGAWVRLGGSFEAGTLDLGTPVDQLLTQLFCIPNAAHRQIRGSLHGRGGQPMKLPSGAFVVPLSHSVAGESKRYHRSPVPASAVGSERPADSTVVGSQSEAAIELHLDDLLAAFDASAAVGPPGSVPVPAPVGLPDDHSSANQRDAASGLSRAGVVASSDLAVAEGRLKTHRAERTLRRPAEGPHPAQLVARTVENTTRDEDRPSSSDGEEVIPTADGPLSLPSQIVGYRHETEFAIRTRGSRKRRGQSSGRVAIGDVSRTDESCGERAVSSNFAVDRRESSRRGTATLSEFANQHERVLFQVSASVKSHNKQAAKEAIRQLGCRINSEPHYDPAATHLLVAGDSIERTEKFLSFRAAGKYIVSVSYVFDSLKHGDGRLLNETPYREPPERVLPPLKALPFTGWCVVLFALPHISRGIRTILLAGGCEAARVFTPPFHHAEEWEANDARAQEWLLSLDWCSVTHVLVEVHMPPPDAPAGFSPTVAGHVPASVAALDDVSNKATRRFNLLRTVLPQKEQALLSRVSDTRPDFFSLEHLFQILCVPSHEQVLIRSAPIRYPALEEVCPLEEPTE</sequence>
<name>A0A7S1PYP0_NEODS</name>
<feature type="coiled-coil region" evidence="1">
    <location>
        <begin position="71"/>
        <end position="98"/>
    </location>
</feature>
<dbReference type="GO" id="GO:0035861">
    <property type="term" value="C:site of double-strand break"/>
    <property type="evidence" value="ECO:0007669"/>
    <property type="project" value="TreeGrafter"/>
</dbReference>
<dbReference type="GO" id="GO:0006974">
    <property type="term" value="P:DNA damage response"/>
    <property type="evidence" value="ECO:0007669"/>
    <property type="project" value="TreeGrafter"/>
</dbReference>
<dbReference type="Gene3D" id="3.40.50.10190">
    <property type="entry name" value="BRCT domain"/>
    <property type="match status" value="1"/>
</dbReference>
<feature type="region of interest" description="Disordered" evidence="2">
    <location>
        <begin position="403"/>
        <end position="448"/>
    </location>
</feature>
<dbReference type="EMBL" id="HBGF01018412">
    <property type="protein sequence ID" value="CAD9110914.1"/>
    <property type="molecule type" value="Transcribed_RNA"/>
</dbReference>
<protein>
    <recommendedName>
        <fullName evidence="3">BRCT domain-containing protein</fullName>
    </recommendedName>
</protein>
<evidence type="ECO:0000256" key="2">
    <source>
        <dbReference type="SAM" id="MobiDB-lite"/>
    </source>
</evidence>
<evidence type="ECO:0000256" key="1">
    <source>
        <dbReference type="SAM" id="Coils"/>
    </source>
</evidence>
<feature type="region of interest" description="Disordered" evidence="2">
    <location>
        <begin position="295"/>
        <end position="315"/>
    </location>
</feature>
<accession>A0A7S1PYP0</accession>
<evidence type="ECO:0000259" key="3">
    <source>
        <dbReference type="Pfam" id="PF16770"/>
    </source>
</evidence>
<proteinExistence type="predicted"/>
<dbReference type="AlphaFoldDB" id="A0A7S1PYP0"/>
<feature type="domain" description="BRCT" evidence="3">
    <location>
        <begin position="535"/>
        <end position="609"/>
    </location>
</feature>
<dbReference type="GO" id="GO:1990166">
    <property type="term" value="P:protein localization to site of double-strand break"/>
    <property type="evidence" value="ECO:0007669"/>
    <property type="project" value="TreeGrafter"/>
</dbReference>